<keyword evidence="1" id="KW-0472">Membrane</keyword>
<accession>A0A495XM00</accession>
<evidence type="ECO:0000256" key="1">
    <source>
        <dbReference type="SAM" id="Phobius"/>
    </source>
</evidence>
<protein>
    <recommendedName>
        <fullName evidence="4">Transmembrane protein</fullName>
    </recommendedName>
</protein>
<dbReference type="AlphaFoldDB" id="A0A495XM00"/>
<proteinExistence type="predicted"/>
<organism evidence="2 3">
    <name type="scientific">Saccharothrix variisporea</name>
    <dbReference type="NCBI Taxonomy" id="543527"/>
    <lineage>
        <taxon>Bacteria</taxon>
        <taxon>Bacillati</taxon>
        <taxon>Actinomycetota</taxon>
        <taxon>Actinomycetes</taxon>
        <taxon>Pseudonocardiales</taxon>
        <taxon>Pseudonocardiaceae</taxon>
        <taxon>Saccharothrix</taxon>
    </lineage>
</organism>
<sequence length="213" mass="23373">MGGVTGSHRWYWSRMKWYADAPARRALQAVADLLALAWVWFWVEVARGARDAVLTLRAPGDGLTRAGNGLRDTFSDAAAKARDVPLVGGRLGEALDKGRDAGGTLVDAGNTQIEAVETTALWLAVALIAIPVMFLLITWLPLRVRYAKKAGAARRLRDTGRIDLLALQGLTTLSPRELAKFPTDPATAWRQDDREVVEALATRYLRTRGLRGR</sequence>
<evidence type="ECO:0000313" key="3">
    <source>
        <dbReference type="Proteomes" id="UP000272729"/>
    </source>
</evidence>
<dbReference type="EMBL" id="RBXR01000001">
    <property type="protein sequence ID" value="RKT73483.1"/>
    <property type="molecule type" value="Genomic_DNA"/>
</dbReference>
<gene>
    <name evidence="2" type="ORF">DFJ66_6816</name>
</gene>
<keyword evidence="3" id="KW-1185">Reference proteome</keyword>
<evidence type="ECO:0000313" key="2">
    <source>
        <dbReference type="EMBL" id="RKT73483.1"/>
    </source>
</evidence>
<dbReference type="Proteomes" id="UP000272729">
    <property type="component" value="Unassembled WGS sequence"/>
</dbReference>
<evidence type="ECO:0008006" key="4">
    <source>
        <dbReference type="Google" id="ProtNLM"/>
    </source>
</evidence>
<reference evidence="2 3" key="1">
    <citation type="submission" date="2018-10" db="EMBL/GenBank/DDBJ databases">
        <title>Sequencing the genomes of 1000 actinobacteria strains.</title>
        <authorList>
            <person name="Klenk H.-P."/>
        </authorList>
    </citation>
    <scope>NUCLEOTIDE SEQUENCE [LARGE SCALE GENOMIC DNA]</scope>
    <source>
        <strain evidence="2 3">DSM 43911</strain>
    </source>
</reference>
<feature type="transmembrane region" description="Helical" evidence="1">
    <location>
        <begin position="120"/>
        <end position="140"/>
    </location>
</feature>
<name>A0A495XM00_9PSEU</name>
<comment type="caution">
    <text evidence="2">The sequence shown here is derived from an EMBL/GenBank/DDBJ whole genome shotgun (WGS) entry which is preliminary data.</text>
</comment>
<keyword evidence="1" id="KW-0812">Transmembrane</keyword>
<keyword evidence="1" id="KW-1133">Transmembrane helix</keyword>
<feature type="transmembrane region" description="Helical" evidence="1">
    <location>
        <begin position="26"/>
        <end position="43"/>
    </location>
</feature>